<dbReference type="RefSeq" id="XP_042602420.1">
    <property type="nucleotide sequence ID" value="XM_042746486.1"/>
</dbReference>
<organism evidence="2">
    <name type="scientific">Cyprinus carpio</name>
    <name type="common">Common carp</name>
    <dbReference type="NCBI Taxonomy" id="7962"/>
    <lineage>
        <taxon>Eukaryota</taxon>
        <taxon>Metazoa</taxon>
        <taxon>Chordata</taxon>
        <taxon>Craniata</taxon>
        <taxon>Vertebrata</taxon>
        <taxon>Euteleostomi</taxon>
        <taxon>Actinopterygii</taxon>
        <taxon>Neopterygii</taxon>
        <taxon>Teleostei</taxon>
        <taxon>Ostariophysi</taxon>
        <taxon>Cypriniformes</taxon>
        <taxon>Cyprinidae</taxon>
        <taxon>Cyprininae</taxon>
        <taxon>Cyprinus</taxon>
    </lineage>
</organism>
<dbReference type="AlphaFoldDB" id="A0A9Q9XIV8"/>
<evidence type="ECO:0000256" key="1">
    <source>
        <dbReference type="SAM" id="MobiDB-lite"/>
    </source>
</evidence>
<dbReference type="PANTHER" id="PTHR47018">
    <property type="entry name" value="CXC DOMAIN-CONTAINING PROTEIN-RELATED"/>
    <property type="match status" value="1"/>
</dbReference>
<sequence length="299" mass="34847">MEPEFSTKQLERKLLSTNYTACIICQKTDSDAGPLQKLTNHGYPSLLYAVTNRKDDVSYRLDNQLKAQCDFLGRNPLWHTQCRAKYTNRKTVDQKRKKVEKPEGTSFEAELNPEPDNSRPYKKTRMSMPQPIKNKEKCFICGRARTTRGNRSLILIATYDRQNAVWEKANKLEDEEILHKIRGPDGNRCTDMIAEDFRYHKECMTNYLTKRLRSQEKTTTATTPYDAALNQLISWIDEPLFKENAIFFVTALRDEFRKYLESNGVHNVTSYRCQSLIARLRRHYEVGGNCNGCATERMF</sequence>
<protein>
    <submittedName>
        <fullName evidence="2">Uncharacterized protein LOC122140942</fullName>
    </submittedName>
</protein>
<gene>
    <name evidence="2" type="primary">LOC122140942</name>
</gene>
<name>A0A9Q9XIV8_CYPCA</name>
<reference evidence="2" key="1">
    <citation type="submission" date="2025-08" db="UniProtKB">
        <authorList>
            <consortium name="RefSeq"/>
        </authorList>
    </citation>
    <scope>IDENTIFICATION</scope>
    <source>
        <tissue evidence="2">Muscle</tissue>
    </source>
</reference>
<accession>A0A9Q9XIV8</accession>
<dbReference type="OrthoDB" id="10649912at2759"/>
<dbReference type="KEGG" id="ccar:122140942"/>
<proteinExistence type="predicted"/>
<evidence type="ECO:0000313" key="2">
    <source>
        <dbReference type="RefSeq" id="XP_042602420.1"/>
    </source>
</evidence>
<feature type="region of interest" description="Disordered" evidence="1">
    <location>
        <begin position="90"/>
        <end position="128"/>
    </location>
</feature>
<dbReference type="GeneID" id="122140942"/>
<dbReference type="Proteomes" id="UP001155660">
    <property type="component" value="Chromosome A4"/>
</dbReference>